<dbReference type="Proteomes" id="UP000070501">
    <property type="component" value="Unassembled WGS sequence"/>
</dbReference>
<dbReference type="EMBL" id="KQ964313">
    <property type="protein sequence ID" value="KXJ84901.1"/>
    <property type="molecule type" value="Genomic_DNA"/>
</dbReference>
<keyword evidence="1" id="KW-0175">Coiled coil</keyword>
<feature type="coiled-coil region" evidence="1">
    <location>
        <begin position="33"/>
        <end position="74"/>
    </location>
</feature>
<evidence type="ECO:0000313" key="2">
    <source>
        <dbReference type="EMBL" id="KXJ84901.1"/>
    </source>
</evidence>
<keyword evidence="3" id="KW-1185">Reference proteome</keyword>
<name>A0A136IIX3_9PEZI</name>
<dbReference type="InParanoid" id="A0A136IIX3"/>
<dbReference type="OrthoDB" id="295274at2759"/>
<proteinExistence type="predicted"/>
<dbReference type="AlphaFoldDB" id="A0A136IIX3"/>
<dbReference type="Gene3D" id="1.20.5.170">
    <property type="match status" value="1"/>
</dbReference>
<organism evidence="2 3">
    <name type="scientific">Microdochium bolleyi</name>
    <dbReference type="NCBI Taxonomy" id="196109"/>
    <lineage>
        <taxon>Eukaryota</taxon>
        <taxon>Fungi</taxon>
        <taxon>Dikarya</taxon>
        <taxon>Ascomycota</taxon>
        <taxon>Pezizomycotina</taxon>
        <taxon>Sordariomycetes</taxon>
        <taxon>Xylariomycetidae</taxon>
        <taxon>Xylariales</taxon>
        <taxon>Microdochiaceae</taxon>
        <taxon>Microdochium</taxon>
    </lineage>
</organism>
<evidence type="ECO:0000256" key="1">
    <source>
        <dbReference type="SAM" id="Coils"/>
    </source>
</evidence>
<evidence type="ECO:0000313" key="3">
    <source>
        <dbReference type="Proteomes" id="UP000070501"/>
    </source>
</evidence>
<protein>
    <submittedName>
        <fullName evidence="2">Uncharacterized protein</fullName>
    </submittedName>
</protein>
<gene>
    <name evidence="2" type="ORF">Micbo1qcDRAFT_210353</name>
</gene>
<sequence>MQFDTLGPAELNTHLTNDIASSIQSWPSELICVKTTNNHNEKLREKESQLSEKNNILRADVDHLRNEILSLKTEIMRHGTYESPPIQEYIMKTAKQL</sequence>
<accession>A0A136IIX3</accession>
<reference evidence="3" key="1">
    <citation type="submission" date="2016-02" db="EMBL/GenBank/DDBJ databases">
        <title>Draft genome sequence of Microdochium bolleyi, a fungal endophyte of beachgrass.</title>
        <authorList>
            <consortium name="DOE Joint Genome Institute"/>
            <person name="David A.S."/>
            <person name="May G."/>
            <person name="Haridas S."/>
            <person name="Lim J."/>
            <person name="Wang M."/>
            <person name="Labutti K."/>
            <person name="Lipzen A."/>
            <person name="Barry K."/>
            <person name="Grigoriev I.V."/>
        </authorList>
    </citation>
    <scope>NUCLEOTIDE SEQUENCE [LARGE SCALE GENOMIC DNA]</scope>
    <source>
        <strain evidence="3">J235TASD1</strain>
    </source>
</reference>